<accession>E6PWK9</accession>
<name>E6PWK9_9ZZZZ</name>
<reference evidence="2" key="1">
    <citation type="submission" date="2009-10" db="EMBL/GenBank/DDBJ databases">
        <title>Diversity of trophic interactions inside an arsenic-rich microbial ecosystem.</title>
        <authorList>
            <person name="Bertin P.N."/>
            <person name="Heinrich-Salmeron A."/>
            <person name="Pelletier E."/>
            <person name="Goulhen-Chollet F."/>
            <person name="Arsene-Ploetze F."/>
            <person name="Gallien S."/>
            <person name="Calteau A."/>
            <person name="Vallenet D."/>
            <person name="Casiot C."/>
            <person name="Chane-Woon-Ming B."/>
            <person name="Giloteaux L."/>
            <person name="Barakat M."/>
            <person name="Bonnefoy V."/>
            <person name="Bruneel O."/>
            <person name="Chandler M."/>
            <person name="Cleiss J."/>
            <person name="Duran R."/>
            <person name="Elbaz-Poulichet F."/>
            <person name="Fonknechten N."/>
            <person name="Lauga B."/>
            <person name="Mornico D."/>
            <person name="Ortet P."/>
            <person name="Schaeffer C."/>
            <person name="Siguier P."/>
            <person name="Alexander Thil Smith A."/>
            <person name="Van Dorsselaer A."/>
            <person name="Weissenbach J."/>
            <person name="Medigue C."/>
            <person name="Le Paslier D."/>
        </authorList>
    </citation>
    <scope>NUCLEOTIDE SEQUENCE</scope>
</reference>
<evidence type="ECO:0000259" key="1">
    <source>
        <dbReference type="PROSITE" id="PS51724"/>
    </source>
</evidence>
<comment type="caution">
    <text evidence="2">The sequence shown here is derived from an EMBL/GenBank/DDBJ whole genome shotgun (WGS) entry which is preliminary data.</text>
</comment>
<dbReference type="PROSITE" id="PS51724">
    <property type="entry name" value="SPOR"/>
    <property type="match status" value="1"/>
</dbReference>
<sequence length="252" mass="25820">MLRAFVLLLVLGNLGFYAWSHGYLRAAGLGPTDVAEPQRLKQQIHPERLTVSVAQAAASASAAASAASAPSARPAPAASMASAAQAAVTAAASAPAGAASRLCLQLGPYITVGPAVGAALRAAGLTPVEKKQALNPQWMVLMGPFPDTATLNRKLGELQRLGLKDGTYTPVTDRPNYMPGISLGVLGTEAAAQQELAQMQAKGVNSAQVVQRNAGMKSTFWVLDGLTPAQAATLRKLSAAALKDKKPEACAG</sequence>
<feature type="domain" description="SPOR" evidence="1">
    <location>
        <begin position="132"/>
        <end position="212"/>
    </location>
</feature>
<evidence type="ECO:0000313" key="2">
    <source>
        <dbReference type="EMBL" id="CBH99316.1"/>
    </source>
</evidence>
<dbReference type="InterPro" id="IPR007730">
    <property type="entry name" value="SPOR-like_dom"/>
</dbReference>
<dbReference type="AlphaFoldDB" id="E6PWK9"/>
<gene>
    <name evidence="2" type="ORF">CARN2_1751</name>
</gene>
<organism evidence="2">
    <name type="scientific">mine drainage metagenome</name>
    <dbReference type="NCBI Taxonomy" id="410659"/>
    <lineage>
        <taxon>unclassified sequences</taxon>
        <taxon>metagenomes</taxon>
        <taxon>ecological metagenomes</taxon>
    </lineage>
</organism>
<proteinExistence type="predicted"/>
<dbReference type="EMBL" id="CABM01000072">
    <property type="protein sequence ID" value="CBH99316.1"/>
    <property type="molecule type" value="Genomic_DNA"/>
</dbReference>
<dbReference type="GO" id="GO:0042834">
    <property type="term" value="F:peptidoglycan binding"/>
    <property type="evidence" value="ECO:0007669"/>
    <property type="project" value="InterPro"/>
</dbReference>
<protein>
    <recommendedName>
        <fullName evidence="1">SPOR domain-containing protein</fullName>
    </recommendedName>
</protein>